<feature type="region of interest" description="Disordered" evidence="8">
    <location>
        <begin position="47"/>
        <end position="131"/>
    </location>
</feature>
<feature type="compositionally biased region" description="Basic residues" evidence="8">
    <location>
        <begin position="62"/>
        <end position="73"/>
    </location>
</feature>
<dbReference type="PROSITE" id="PS51192">
    <property type="entry name" value="HELICASE_ATP_BIND_1"/>
    <property type="match status" value="1"/>
</dbReference>
<evidence type="ECO:0000313" key="12">
    <source>
        <dbReference type="Proteomes" id="UP001165205"/>
    </source>
</evidence>
<dbReference type="GO" id="GO:0000460">
    <property type="term" value="P:maturation of 5.8S rRNA"/>
    <property type="evidence" value="ECO:0007669"/>
    <property type="project" value="TreeGrafter"/>
</dbReference>
<protein>
    <submittedName>
        <fullName evidence="11">Unnamed protein product</fullName>
    </submittedName>
</protein>
<dbReference type="Gene3D" id="2.40.30.300">
    <property type="match status" value="1"/>
</dbReference>
<dbReference type="SMART" id="SM01142">
    <property type="entry name" value="DSHCT"/>
    <property type="match status" value="1"/>
</dbReference>
<keyword evidence="4" id="KW-0378">Hydrolase</keyword>
<dbReference type="InterPro" id="IPR048392">
    <property type="entry name" value="MTR4-like_stalk"/>
</dbReference>
<dbReference type="Gene3D" id="3.40.50.300">
    <property type="entry name" value="P-loop containing nucleotide triphosphate hydrolases"/>
    <property type="match status" value="2"/>
</dbReference>
<evidence type="ECO:0000256" key="3">
    <source>
        <dbReference type="ARBA" id="ARBA00022741"/>
    </source>
</evidence>
<dbReference type="SMART" id="SM00487">
    <property type="entry name" value="DEXDc"/>
    <property type="match status" value="1"/>
</dbReference>
<dbReference type="GO" id="GO:0005524">
    <property type="term" value="F:ATP binding"/>
    <property type="evidence" value="ECO:0007669"/>
    <property type="project" value="UniProtKB-KW"/>
</dbReference>
<feature type="compositionally biased region" description="Basic and acidic residues" evidence="8">
    <location>
        <begin position="118"/>
        <end position="130"/>
    </location>
</feature>
<evidence type="ECO:0000256" key="5">
    <source>
        <dbReference type="ARBA" id="ARBA00022806"/>
    </source>
</evidence>
<dbReference type="PROSITE" id="PS51194">
    <property type="entry name" value="HELICASE_CTER"/>
    <property type="match status" value="1"/>
</dbReference>
<evidence type="ECO:0000259" key="9">
    <source>
        <dbReference type="PROSITE" id="PS51192"/>
    </source>
</evidence>
<dbReference type="Pfam" id="PF00270">
    <property type="entry name" value="DEAD"/>
    <property type="match status" value="1"/>
</dbReference>
<feature type="region of interest" description="Disordered" evidence="8">
    <location>
        <begin position="398"/>
        <end position="424"/>
    </location>
</feature>
<evidence type="ECO:0000256" key="1">
    <source>
        <dbReference type="ARBA" id="ARBA00004123"/>
    </source>
</evidence>
<name>A0AAN4YHR2_ASPOZ</name>
<evidence type="ECO:0000256" key="6">
    <source>
        <dbReference type="ARBA" id="ARBA00022840"/>
    </source>
</evidence>
<dbReference type="InterPro" id="IPR050699">
    <property type="entry name" value="RNA-DNA_Helicase"/>
</dbReference>
<comment type="similarity">
    <text evidence="2">Belongs to the helicase family. SKI2 subfamily.</text>
</comment>
<feature type="domain" description="Helicase ATP-binding" evidence="9">
    <location>
        <begin position="206"/>
        <end position="349"/>
    </location>
</feature>
<evidence type="ECO:0000256" key="7">
    <source>
        <dbReference type="ARBA" id="ARBA00023242"/>
    </source>
</evidence>
<dbReference type="InterPro" id="IPR011545">
    <property type="entry name" value="DEAD/DEAH_box_helicase_dom"/>
</dbReference>
<dbReference type="Pfam" id="PF13234">
    <property type="entry name" value="MTR4_beta-barrel"/>
    <property type="match status" value="1"/>
</dbReference>
<keyword evidence="5" id="KW-0347">Helicase</keyword>
<evidence type="ECO:0000256" key="8">
    <source>
        <dbReference type="SAM" id="MobiDB-lite"/>
    </source>
</evidence>
<evidence type="ECO:0000313" key="11">
    <source>
        <dbReference type="EMBL" id="GMG26978.1"/>
    </source>
</evidence>
<dbReference type="PIRSF" id="PIRSF005198">
    <property type="entry name" value="Antiviral_helicase_SKI2"/>
    <property type="match status" value="1"/>
</dbReference>
<evidence type="ECO:0000256" key="4">
    <source>
        <dbReference type="ARBA" id="ARBA00022801"/>
    </source>
</evidence>
<keyword evidence="6" id="KW-0067">ATP-binding</keyword>
<dbReference type="InterPro" id="IPR012961">
    <property type="entry name" value="Ski2/MTR4_C"/>
</dbReference>
<sequence length="995" mass="111801">MEALGAQRSHGAEKCDEHFNHPVVVRPCSLRPTLNVRPTMDELFDVFEDQPQAVKPSDGAPKRPKKDKSKKRQVNGDVKESGATVEAKEPVAVVDTPVEETSEPEEGDAPTTDNNEQPDAKRPRLEKEPEPVVADLFETAQEREVAGSAGLQAANDSASVVLSHQIRHQVAIPPNYPYVPISEHKPPENPARVWPFTLDPFQQVSIASIQREESVLVSAHTSAGKTVVAEYAIAQSLKNNQRVIYTSPIKALSNQKYREFAAEFGDVGLMTGDVTINPTATCLVMTTEVVSSGVTLEFSSLTVDTARGVVWEETIILLPDKVRYVFLSATIPNAMQFAEWIVKMHNQPCHVVYTDYRPTPLQHYFFPAGADGIHLVVDEKGVFREENFQKAMSTIADKKGDDPADAMAKRKGKGKDKKLNKGKNKGPSDIYKIVKMIMIKNYNPVIVFSFSKRECESGALQMSNLAFNDDSEKEMVSKVFNSAIEMLSEEDRNLPQIQNILPLLRRGIGVHHSGLLPILKETIEILFQEGLIKVLFATETFSIGLNMPAKTVVFTSVRKFDGFSQRWVTPSEFIQMSGRAGRRGLDDRGIVIMMVGEEMDPAVAKEIVRGEQDRLNSAFHLGYNMILNLMRVEELAELEEKRANMTISDEGTIREYYDLRKQIRQFTDDMQAVISHPNYCLPFIQPGRLISIKHKDVDFGWGVVVNYKQRKAPKNSTEEPTPYQKYVVDVLLRIADGPSVGTKTFEDLPSGVRPPKEGENSRMEVVPVVLSCLQSISHIRIFLPKDLHSADSRNGVKKALDEVQKRFPDGIAVLDPIENMNIKDDNFKKLLRYSDKVETGSKIKATKKKISEAMSIMQLDELKCRKRVLRRFGFINEAEVVQLKARVACEISTGDELMLSELLFNGFFNNLTPEQVASVLSVFVFEEKSKETPALTRDELAKPLKEIQAQARIVAKVSQESKLAVNEEEYVQSFHWELMEVIYEWANGKSFVDIW</sequence>
<evidence type="ECO:0000256" key="2">
    <source>
        <dbReference type="ARBA" id="ARBA00010140"/>
    </source>
</evidence>
<proteinExistence type="inferred from homology"/>
<feature type="domain" description="Helicase C-terminal" evidence="10">
    <location>
        <begin position="429"/>
        <end position="633"/>
    </location>
</feature>
<comment type="caution">
    <text evidence="11">The sequence shown here is derived from an EMBL/GenBank/DDBJ whole genome shotgun (WGS) entry which is preliminary data.</text>
</comment>
<keyword evidence="7" id="KW-0539">Nucleus</keyword>
<dbReference type="Proteomes" id="UP001165205">
    <property type="component" value="Unassembled WGS sequence"/>
</dbReference>
<dbReference type="SMART" id="SM00490">
    <property type="entry name" value="HELICc"/>
    <property type="match status" value="1"/>
</dbReference>
<feature type="compositionally biased region" description="Basic and acidic residues" evidence="8">
    <location>
        <begin position="10"/>
        <end position="20"/>
    </location>
</feature>
<dbReference type="InterPro" id="IPR014001">
    <property type="entry name" value="Helicase_ATP-bd"/>
</dbReference>
<accession>A0AAN4YHR2</accession>
<dbReference type="InterPro" id="IPR027417">
    <property type="entry name" value="P-loop_NTPase"/>
</dbReference>
<dbReference type="InterPro" id="IPR016438">
    <property type="entry name" value="SKI2-like"/>
</dbReference>
<gene>
    <name evidence="11" type="ORF">Aory04_000368400</name>
</gene>
<keyword evidence="3" id="KW-0547">Nucleotide-binding</keyword>
<comment type="subcellular location">
    <subcellularLocation>
        <location evidence="1">Nucleus</location>
    </subcellularLocation>
</comment>
<dbReference type="GO" id="GO:0003723">
    <property type="term" value="F:RNA binding"/>
    <property type="evidence" value="ECO:0007669"/>
    <property type="project" value="InterPro"/>
</dbReference>
<feature type="compositionally biased region" description="Basic residues" evidence="8">
    <location>
        <begin position="409"/>
        <end position="424"/>
    </location>
</feature>
<dbReference type="AlphaFoldDB" id="A0AAN4YHR2"/>
<feature type="compositionally biased region" description="Acidic residues" evidence="8">
    <location>
        <begin position="97"/>
        <end position="108"/>
    </location>
</feature>
<dbReference type="GO" id="GO:0006401">
    <property type="term" value="P:RNA catabolic process"/>
    <property type="evidence" value="ECO:0007669"/>
    <property type="project" value="InterPro"/>
</dbReference>
<dbReference type="GO" id="GO:0016787">
    <property type="term" value="F:hydrolase activity"/>
    <property type="evidence" value="ECO:0007669"/>
    <property type="project" value="UniProtKB-KW"/>
</dbReference>
<dbReference type="GO" id="GO:0005634">
    <property type="term" value="C:nucleus"/>
    <property type="evidence" value="ECO:0007669"/>
    <property type="project" value="UniProtKB-SubCell"/>
</dbReference>
<dbReference type="Pfam" id="PF08148">
    <property type="entry name" value="DSHCT"/>
    <property type="match status" value="1"/>
</dbReference>
<dbReference type="InterPro" id="IPR025696">
    <property type="entry name" value="Beta-barrel_MTR4"/>
</dbReference>
<dbReference type="FunFam" id="2.40.30.300:FF:000001">
    <property type="entry name" value="Mtr4 exosome RNA helicase"/>
    <property type="match status" value="1"/>
</dbReference>
<dbReference type="CDD" id="cd18795">
    <property type="entry name" value="SF2_C_Ski2"/>
    <property type="match status" value="1"/>
</dbReference>
<dbReference type="Pfam" id="PF21408">
    <property type="entry name" value="MTR4-like_stalk"/>
    <property type="match status" value="1"/>
</dbReference>
<dbReference type="PANTHER" id="PTHR12131">
    <property type="entry name" value="ATP-DEPENDENT RNA AND DNA HELICASE"/>
    <property type="match status" value="1"/>
</dbReference>
<dbReference type="Pfam" id="PF00271">
    <property type="entry name" value="Helicase_C"/>
    <property type="match status" value="1"/>
</dbReference>
<feature type="region of interest" description="Disordered" evidence="8">
    <location>
        <begin position="1"/>
        <end position="21"/>
    </location>
</feature>
<dbReference type="InterPro" id="IPR001650">
    <property type="entry name" value="Helicase_C-like"/>
</dbReference>
<evidence type="ECO:0000259" key="10">
    <source>
        <dbReference type="PROSITE" id="PS51194"/>
    </source>
</evidence>
<dbReference type="EMBL" id="BSYA01000031">
    <property type="protein sequence ID" value="GMG26978.1"/>
    <property type="molecule type" value="Genomic_DNA"/>
</dbReference>
<dbReference type="Gene3D" id="1.10.3380.30">
    <property type="match status" value="1"/>
</dbReference>
<organism evidence="11 12">
    <name type="scientific">Aspergillus oryzae</name>
    <name type="common">Yellow koji mold</name>
    <dbReference type="NCBI Taxonomy" id="5062"/>
    <lineage>
        <taxon>Eukaryota</taxon>
        <taxon>Fungi</taxon>
        <taxon>Dikarya</taxon>
        <taxon>Ascomycota</taxon>
        <taxon>Pezizomycotina</taxon>
        <taxon>Eurotiomycetes</taxon>
        <taxon>Eurotiomycetidae</taxon>
        <taxon>Eurotiales</taxon>
        <taxon>Aspergillaceae</taxon>
        <taxon>Aspergillus</taxon>
        <taxon>Aspergillus subgen. Circumdati</taxon>
    </lineage>
</organism>
<reference evidence="11" key="1">
    <citation type="submission" date="2023-04" db="EMBL/GenBank/DDBJ databases">
        <title>Aspergillus oryzae NBRC 4228.</title>
        <authorList>
            <person name="Ichikawa N."/>
            <person name="Sato H."/>
            <person name="Tonouchi N."/>
        </authorList>
    </citation>
    <scope>NUCLEOTIDE SEQUENCE</scope>
    <source>
        <strain evidence="11">NBRC 4228</strain>
    </source>
</reference>
<dbReference type="PANTHER" id="PTHR12131:SF7">
    <property type="entry name" value="EXOSOME RNA HELICASE MTR4"/>
    <property type="match status" value="1"/>
</dbReference>
<dbReference type="FunFam" id="3.40.50.300:FF:000141">
    <property type="entry name" value="ATP-dependent RNA helicase DOB1"/>
    <property type="match status" value="1"/>
</dbReference>
<dbReference type="SUPFAM" id="SSF52540">
    <property type="entry name" value="P-loop containing nucleoside triphosphate hydrolases"/>
    <property type="match status" value="2"/>
</dbReference>
<dbReference type="FunFam" id="3.40.50.300:FF:000083">
    <property type="entry name" value="ATP-dependent RNA helicase DOB1"/>
    <property type="match status" value="1"/>
</dbReference>
<dbReference type="GO" id="GO:0003724">
    <property type="term" value="F:RNA helicase activity"/>
    <property type="evidence" value="ECO:0007669"/>
    <property type="project" value="InterPro"/>
</dbReference>
<dbReference type="CDD" id="cd13154">
    <property type="entry name" value="KOW_Mtr4"/>
    <property type="match status" value="1"/>
</dbReference>